<feature type="compositionally biased region" description="Basic and acidic residues" evidence="1">
    <location>
        <begin position="313"/>
        <end position="328"/>
    </location>
</feature>
<evidence type="ECO:0000256" key="1">
    <source>
        <dbReference type="SAM" id="MobiDB-lite"/>
    </source>
</evidence>
<name>A0AAD7D1M2_MYCRO</name>
<organism evidence="2 3">
    <name type="scientific">Mycena rosella</name>
    <name type="common">Pink bonnet</name>
    <name type="synonym">Agaricus rosellus</name>
    <dbReference type="NCBI Taxonomy" id="1033263"/>
    <lineage>
        <taxon>Eukaryota</taxon>
        <taxon>Fungi</taxon>
        <taxon>Dikarya</taxon>
        <taxon>Basidiomycota</taxon>
        <taxon>Agaricomycotina</taxon>
        <taxon>Agaricomycetes</taxon>
        <taxon>Agaricomycetidae</taxon>
        <taxon>Agaricales</taxon>
        <taxon>Marasmiineae</taxon>
        <taxon>Mycenaceae</taxon>
        <taxon>Mycena</taxon>
    </lineage>
</organism>
<accession>A0AAD7D1M2</accession>
<gene>
    <name evidence="2" type="ORF">B0H17DRAFT_1241403</name>
</gene>
<feature type="region of interest" description="Disordered" evidence="1">
    <location>
        <begin position="1"/>
        <end position="43"/>
    </location>
</feature>
<proteinExistence type="predicted"/>
<dbReference type="Proteomes" id="UP001221757">
    <property type="component" value="Unassembled WGS sequence"/>
</dbReference>
<comment type="caution">
    <text evidence="2">The sequence shown here is derived from an EMBL/GenBank/DDBJ whole genome shotgun (WGS) entry which is preliminary data.</text>
</comment>
<sequence>MWPKLYPGVHLPSGSPSPRQRSASCSRSRSRSDSRDAKDSDIMGEIEEIKFHAESTRNDLNARLLALEQHETTLPVAPRITTTELQQATVQRFTSISTDLRNLVDHGYDIGKDHAEAMTTLKSGIAGLEASIKTLRADNAGQRKDLSALQAVVARLEIVSAPPLILRGRSPQPPADSCGTVPAHRPLHTAHHPKARAIIRPRSHSPRAEPAAKRARPTELERGFVSFGPLADSSETTVKHELHLRTAIPNFRLEAPYEVKSDPNFQYHLRVAVTSAAAARALVQAWSKNTVAGYANIKMTEMLAAFGTERARTLPIREQRDQYDRRDQGSGSRAPTTSNHSRNSESSRR</sequence>
<evidence type="ECO:0000313" key="3">
    <source>
        <dbReference type="Proteomes" id="UP001221757"/>
    </source>
</evidence>
<keyword evidence="3" id="KW-1185">Reference proteome</keyword>
<evidence type="ECO:0000313" key="2">
    <source>
        <dbReference type="EMBL" id="KAJ7674364.1"/>
    </source>
</evidence>
<reference evidence="2" key="1">
    <citation type="submission" date="2023-03" db="EMBL/GenBank/DDBJ databases">
        <title>Massive genome expansion in bonnet fungi (Mycena s.s.) driven by repeated elements and novel gene families across ecological guilds.</title>
        <authorList>
            <consortium name="Lawrence Berkeley National Laboratory"/>
            <person name="Harder C.B."/>
            <person name="Miyauchi S."/>
            <person name="Viragh M."/>
            <person name="Kuo A."/>
            <person name="Thoen E."/>
            <person name="Andreopoulos B."/>
            <person name="Lu D."/>
            <person name="Skrede I."/>
            <person name="Drula E."/>
            <person name="Henrissat B."/>
            <person name="Morin E."/>
            <person name="Kohler A."/>
            <person name="Barry K."/>
            <person name="LaButti K."/>
            <person name="Morin E."/>
            <person name="Salamov A."/>
            <person name="Lipzen A."/>
            <person name="Mereny Z."/>
            <person name="Hegedus B."/>
            <person name="Baldrian P."/>
            <person name="Stursova M."/>
            <person name="Weitz H."/>
            <person name="Taylor A."/>
            <person name="Grigoriev I.V."/>
            <person name="Nagy L.G."/>
            <person name="Martin F."/>
            <person name="Kauserud H."/>
        </authorList>
    </citation>
    <scope>NUCLEOTIDE SEQUENCE</scope>
    <source>
        <strain evidence="2">CBHHK067</strain>
    </source>
</reference>
<protein>
    <submittedName>
        <fullName evidence="2">Uncharacterized protein</fullName>
    </submittedName>
</protein>
<dbReference type="EMBL" id="JARKIE010000155">
    <property type="protein sequence ID" value="KAJ7674364.1"/>
    <property type="molecule type" value="Genomic_DNA"/>
</dbReference>
<feature type="compositionally biased region" description="Basic and acidic residues" evidence="1">
    <location>
        <begin position="30"/>
        <end position="43"/>
    </location>
</feature>
<feature type="region of interest" description="Disordered" evidence="1">
    <location>
        <begin position="313"/>
        <end position="349"/>
    </location>
</feature>
<dbReference type="AlphaFoldDB" id="A0AAD7D1M2"/>
<feature type="compositionally biased region" description="Low complexity" evidence="1">
    <location>
        <begin position="16"/>
        <end position="27"/>
    </location>
</feature>